<keyword evidence="5" id="KW-0677">Repeat</keyword>
<dbReference type="Gene3D" id="2.130.10.10">
    <property type="entry name" value="YVTN repeat-like/Quinoprotein amine dehydrogenase"/>
    <property type="match status" value="1"/>
</dbReference>
<gene>
    <name evidence="12" type="ORF">PMAYCL1PPCAC_18112</name>
</gene>
<dbReference type="InterPro" id="IPR001680">
    <property type="entry name" value="WD40_rpt"/>
</dbReference>
<reference evidence="13" key="1">
    <citation type="submission" date="2022-10" db="EMBL/GenBank/DDBJ databases">
        <title>Genome assembly of Pristionchus species.</title>
        <authorList>
            <person name="Yoshida K."/>
            <person name="Sommer R.J."/>
        </authorList>
    </citation>
    <scope>NUCLEOTIDE SEQUENCE [LARGE SCALE GENOMIC DNA]</scope>
    <source>
        <strain evidence="13">RS5460</strain>
    </source>
</reference>
<keyword evidence="4 7" id="KW-0853">WD repeat</keyword>
<dbReference type="EMBL" id="BTRK01000004">
    <property type="protein sequence ID" value="GMR47917.1"/>
    <property type="molecule type" value="Genomic_DNA"/>
</dbReference>
<dbReference type="Pfam" id="PF23097">
    <property type="entry name" value="NOL10_2nd"/>
    <property type="match status" value="1"/>
</dbReference>
<evidence type="ECO:0000256" key="5">
    <source>
        <dbReference type="ARBA" id="ARBA00022737"/>
    </source>
</evidence>
<dbReference type="GO" id="GO:0000462">
    <property type="term" value="P:maturation of SSU-rRNA from tricistronic rRNA transcript (SSU-rRNA, 5.8S rRNA, LSU-rRNA)"/>
    <property type="evidence" value="ECO:0007669"/>
    <property type="project" value="TreeGrafter"/>
</dbReference>
<accession>A0AAN5CP66</accession>
<dbReference type="SMART" id="SM00320">
    <property type="entry name" value="WD40"/>
    <property type="match status" value="2"/>
</dbReference>
<feature type="compositionally biased region" description="Acidic residues" evidence="8">
    <location>
        <begin position="534"/>
        <end position="547"/>
    </location>
</feature>
<feature type="domain" description="NUC153" evidence="9">
    <location>
        <begin position="495"/>
        <end position="520"/>
    </location>
</feature>
<evidence type="ECO:0000259" key="10">
    <source>
        <dbReference type="Pfam" id="PF23097"/>
    </source>
</evidence>
<keyword evidence="13" id="KW-1185">Reference proteome</keyword>
<feature type="repeat" description="WD" evidence="7">
    <location>
        <begin position="173"/>
        <end position="214"/>
    </location>
</feature>
<feature type="compositionally biased region" description="Basic and acidic residues" evidence="8">
    <location>
        <begin position="696"/>
        <end position="720"/>
    </location>
</feature>
<dbReference type="InterPro" id="IPR040382">
    <property type="entry name" value="NOL10/Enp2"/>
</dbReference>
<evidence type="ECO:0000313" key="13">
    <source>
        <dbReference type="Proteomes" id="UP001328107"/>
    </source>
</evidence>
<comment type="subcellular location">
    <subcellularLocation>
        <location evidence="1">Nucleus</location>
        <location evidence="1">Nucleolus</location>
    </subcellularLocation>
</comment>
<dbReference type="InterPro" id="IPR036322">
    <property type="entry name" value="WD40_repeat_dom_sf"/>
</dbReference>
<dbReference type="GO" id="GO:0030686">
    <property type="term" value="C:90S preribosome"/>
    <property type="evidence" value="ECO:0007669"/>
    <property type="project" value="TreeGrafter"/>
</dbReference>
<feature type="non-terminal residue" evidence="12">
    <location>
        <position position="761"/>
    </location>
</feature>
<proteinExistence type="inferred from homology"/>
<keyword evidence="6" id="KW-0539">Nucleus</keyword>
<feature type="non-terminal residue" evidence="12">
    <location>
        <position position="1"/>
    </location>
</feature>
<dbReference type="InterPro" id="IPR015943">
    <property type="entry name" value="WD40/YVTN_repeat-like_dom_sf"/>
</dbReference>
<name>A0AAN5CP66_9BILA</name>
<dbReference type="Proteomes" id="UP001328107">
    <property type="component" value="Unassembled WGS sequence"/>
</dbReference>
<dbReference type="PANTHER" id="PTHR14927:SF0">
    <property type="entry name" value="NUCLEOLAR PROTEIN 10"/>
    <property type="match status" value="1"/>
</dbReference>
<feature type="compositionally biased region" description="Basic and acidic residues" evidence="8">
    <location>
        <begin position="588"/>
        <end position="604"/>
    </location>
</feature>
<dbReference type="Pfam" id="PF23098">
    <property type="entry name" value="Beta-prop_NOL10_N"/>
    <property type="match status" value="1"/>
</dbReference>
<sequence>GMQVSKANDVKIYNLSAGKSVPEWLNDRQRRKLEQKNVEVRRRIQLIQDFQMPDVSTALEVSPDGRYIFATGTYKPYLRCFDLKNLSLKFERGLDAEAIKTLTLSDDWSKLVILEEERFVEFHHQRGRYFRLRIPRPGRDMDFCRESGDLYMVGSSNEIYRLNLEEGVFLQSLITEATSINCCQFNPVHQLFLAGTSEGTVEAWDHRDRKRVSILDTLPSIKDEIEGLTQVSALRWFSPLQMGVGTTSGHILLFDIRSRRPLLVKDQYNALPIKRIELVQRENEGDLVMSMDERAIKVWSRDTGKAFSAIEPQNALNDFVRYPGSGLILMACESSRMEQYFVPSLGPAPKWCAYLETITEELEETEQPAVYDDYKFVTAAELDQLGLSHLVGSNVLRAYMHGYFMDIRLYNKARTLTQPFAYDKYKDRKLMEEVEKERETTVVKKKNESKRVKVNAELAERLKTEAEGEASREKRKDKRNKEMKKAEAASIILSDQRFSKLFQIEDFEVDETSEAFTRAKNGMKKKKMDRGEEVGEESQEDLEDEQQVDLSGLDMGKIDEELGLRTDGGESDASMSSMEEKSEESESEGEKEKEEKRKRVEAARRRQQKRNMQRAFDDDEKERRAVNKPTKFTLHQMDTGETTTKFGDADESDEEVSAPLASRKQMLVEEGVEEEGREEETPFGGKSVTFTLKKKSTLEKEAAAERTERHLKQRKEERRTLGSVRNMMTPLPANLMLNFKGEQSSGGPSGRGGRGRGRGRG</sequence>
<dbReference type="PROSITE" id="PS50082">
    <property type="entry name" value="WD_REPEATS_2"/>
    <property type="match status" value="1"/>
</dbReference>
<evidence type="ECO:0000256" key="8">
    <source>
        <dbReference type="SAM" id="MobiDB-lite"/>
    </source>
</evidence>
<dbReference type="InterPro" id="IPR056551">
    <property type="entry name" value="Beta-prop_NOL10_N"/>
</dbReference>
<evidence type="ECO:0000256" key="2">
    <source>
        <dbReference type="ARBA" id="ARBA00005264"/>
    </source>
</evidence>
<dbReference type="InterPro" id="IPR012580">
    <property type="entry name" value="NUC153"/>
</dbReference>
<comment type="caution">
    <text evidence="12">The sequence shown here is derived from an EMBL/GenBank/DDBJ whole genome shotgun (WGS) entry which is preliminary data.</text>
</comment>
<feature type="region of interest" description="Disordered" evidence="8">
    <location>
        <begin position="522"/>
        <end position="761"/>
    </location>
</feature>
<evidence type="ECO:0000256" key="3">
    <source>
        <dbReference type="ARBA" id="ARBA00015517"/>
    </source>
</evidence>
<evidence type="ECO:0000313" key="12">
    <source>
        <dbReference type="EMBL" id="GMR47917.1"/>
    </source>
</evidence>
<feature type="region of interest" description="Disordered" evidence="8">
    <location>
        <begin position="464"/>
        <end position="483"/>
    </location>
</feature>
<evidence type="ECO:0000256" key="6">
    <source>
        <dbReference type="ARBA" id="ARBA00023242"/>
    </source>
</evidence>
<dbReference type="PANTHER" id="PTHR14927">
    <property type="entry name" value="NUCLEOLAR PROTEIN 10"/>
    <property type="match status" value="1"/>
</dbReference>
<feature type="compositionally biased region" description="Basic and acidic residues" evidence="8">
    <location>
        <begin position="556"/>
        <end position="568"/>
    </location>
</feature>
<dbReference type="Pfam" id="PF08159">
    <property type="entry name" value="NUC153"/>
    <property type="match status" value="1"/>
</dbReference>
<comment type="similarity">
    <text evidence="2">Belongs to the WD repeat NOL10/ENP2 family.</text>
</comment>
<evidence type="ECO:0000259" key="9">
    <source>
        <dbReference type="Pfam" id="PF08159"/>
    </source>
</evidence>
<evidence type="ECO:0000259" key="11">
    <source>
        <dbReference type="Pfam" id="PF23098"/>
    </source>
</evidence>
<organism evidence="12 13">
    <name type="scientific">Pristionchus mayeri</name>
    <dbReference type="NCBI Taxonomy" id="1317129"/>
    <lineage>
        <taxon>Eukaryota</taxon>
        <taxon>Metazoa</taxon>
        <taxon>Ecdysozoa</taxon>
        <taxon>Nematoda</taxon>
        <taxon>Chromadorea</taxon>
        <taxon>Rhabditida</taxon>
        <taxon>Rhabditina</taxon>
        <taxon>Diplogasteromorpha</taxon>
        <taxon>Diplogasteroidea</taxon>
        <taxon>Neodiplogasteridae</taxon>
        <taxon>Pristionchus</taxon>
    </lineage>
</organism>
<evidence type="ECO:0000256" key="4">
    <source>
        <dbReference type="ARBA" id="ARBA00022574"/>
    </source>
</evidence>
<dbReference type="SUPFAM" id="SSF50978">
    <property type="entry name" value="WD40 repeat-like"/>
    <property type="match status" value="1"/>
</dbReference>
<evidence type="ECO:0000256" key="7">
    <source>
        <dbReference type="PROSITE-ProRule" id="PRU00221"/>
    </source>
</evidence>
<dbReference type="AlphaFoldDB" id="A0AAN5CP66"/>
<feature type="domain" description="Nucleolar protein 10-like N-terminal" evidence="11">
    <location>
        <begin position="2"/>
        <end position="366"/>
    </location>
</feature>
<protein>
    <recommendedName>
        <fullName evidence="3">Nucleolar protein 10</fullName>
    </recommendedName>
</protein>
<dbReference type="GO" id="GO:0032040">
    <property type="term" value="C:small-subunit processome"/>
    <property type="evidence" value="ECO:0007669"/>
    <property type="project" value="TreeGrafter"/>
</dbReference>
<dbReference type="InterPro" id="IPR056550">
    <property type="entry name" value="NOL10_2nd"/>
</dbReference>
<evidence type="ECO:0000256" key="1">
    <source>
        <dbReference type="ARBA" id="ARBA00004604"/>
    </source>
</evidence>
<feature type="domain" description="Nucleolar protein 10-like second" evidence="10">
    <location>
        <begin position="370"/>
        <end position="417"/>
    </location>
</feature>